<dbReference type="EMBL" id="VSRR010001472">
    <property type="protein sequence ID" value="MPC25505.1"/>
    <property type="molecule type" value="Genomic_DNA"/>
</dbReference>
<evidence type="ECO:0000256" key="2">
    <source>
        <dbReference type="ARBA" id="ARBA00022801"/>
    </source>
</evidence>
<dbReference type="OrthoDB" id="8191639at2759"/>
<dbReference type="InterPro" id="IPR036397">
    <property type="entry name" value="RNaseH_sf"/>
</dbReference>
<keyword evidence="6" id="KW-1185">Reference proteome</keyword>
<feature type="region of interest" description="Disordered" evidence="3">
    <location>
        <begin position="32"/>
        <end position="79"/>
    </location>
</feature>
<feature type="region of interest" description="Disordered" evidence="3">
    <location>
        <begin position="262"/>
        <end position="295"/>
    </location>
</feature>
<keyword evidence="1" id="KW-0540">Nuclease</keyword>
<name>A0A5B7DW49_PORTR</name>
<feature type="compositionally biased region" description="Polar residues" evidence="3">
    <location>
        <begin position="129"/>
        <end position="141"/>
    </location>
</feature>
<keyword evidence="5" id="KW-0269">Exonuclease</keyword>
<dbReference type="GO" id="GO:0005634">
    <property type="term" value="C:nucleus"/>
    <property type="evidence" value="ECO:0007669"/>
    <property type="project" value="TreeGrafter"/>
</dbReference>
<evidence type="ECO:0000259" key="4">
    <source>
        <dbReference type="Pfam" id="PF00929"/>
    </source>
</evidence>
<comment type="caution">
    <text evidence="5">The sequence shown here is derived from an EMBL/GenBank/DDBJ whole genome shotgun (WGS) entry which is preliminary data.</text>
</comment>
<dbReference type="Proteomes" id="UP000324222">
    <property type="component" value="Unassembled WGS sequence"/>
</dbReference>
<dbReference type="SUPFAM" id="SSF53098">
    <property type="entry name" value="Ribonuclease H-like"/>
    <property type="match status" value="1"/>
</dbReference>
<proteinExistence type="predicted"/>
<protein>
    <submittedName>
        <fullName evidence="5">RNA exonuclease 4</fullName>
    </submittedName>
</protein>
<feature type="domain" description="Exonuclease" evidence="4">
    <location>
        <begin position="205"/>
        <end position="265"/>
    </location>
</feature>
<feature type="compositionally biased region" description="Polar residues" evidence="3">
    <location>
        <begin position="35"/>
        <end position="60"/>
    </location>
</feature>
<reference evidence="5 6" key="1">
    <citation type="submission" date="2019-05" db="EMBL/GenBank/DDBJ databases">
        <title>Another draft genome of Portunus trituberculatus and its Hox gene families provides insights of decapod evolution.</title>
        <authorList>
            <person name="Jeong J.-H."/>
            <person name="Song I."/>
            <person name="Kim S."/>
            <person name="Choi T."/>
            <person name="Kim D."/>
            <person name="Ryu S."/>
            <person name="Kim W."/>
        </authorList>
    </citation>
    <scope>NUCLEOTIDE SEQUENCE [LARGE SCALE GENOMIC DNA]</scope>
    <source>
        <tissue evidence="5">Muscle</tissue>
    </source>
</reference>
<evidence type="ECO:0000256" key="3">
    <source>
        <dbReference type="SAM" id="MobiDB-lite"/>
    </source>
</evidence>
<feature type="compositionally biased region" description="Basic residues" evidence="3">
    <location>
        <begin position="119"/>
        <end position="128"/>
    </location>
</feature>
<feature type="compositionally biased region" description="Basic residues" evidence="3">
    <location>
        <begin position="61"/>
        <end position="71"/>
    </location>
</feature>
<dbReference type="GO" id="GO:0003676">
    <property type="term" value="F:nucleic acid binding"/>
    <property type="evidence" value="ECO:0007669"/>
    <property type="project" value="InterPro"/>
</dbReference>
<dbReference type="Gene3D" id="3.30.420.10">
    <property type="entry name" value="Ribonuclease H-like superfamily/Ribonuclease H"/>
    <property type="match status" value="1"/>
</dbReference>
<feature type="region of interest" description="Disordered" evidence="3">
    <location>
        <begin position="115"/>
        <end position="146"/>
    </location>
</feature>
<dbReference type="PANTHER" id="PTHR12801:SF158">
    <property type="entry name" value="RNA EXONUCLEASE 4"/>
    <property type="match status" value="1"/>
</dbReference>
<dbReference type="Pfam" id="PF00929">
    <property type="entry name" value="RNase_T"/>
    <property type="match status" value="1"/>
</dbReference>
<dbReference type="InterPro" id="IPR047021">
    <property type="entry name" value="REXO1/3/4-like"/>
</dbReference>
<dbReference type="GO" id="GO:0004527">
    <property type="term" value="F:exonuclease activity"/>
    <property type="evidence" value="ECO:0007669"/>
    <property type="project" value="UniProtKB-KW"/>
</dbReference>
<evidence type="ECO:0000313" key="6">
    <source>
        <dbReference type="Proteomes" id="UP000324222"/>
    </source>
</evidence>
<dbReference type="InterPro" id="IPR012337">
    <property type="entry name" value="RNaseH-like_sf"/>
</dbReference>
<dbReference type="AlphaFoldDB" id="A0A5B7DW49"/>
<keyword evidence="2" id="KW-0378">Hydrolase</keyword>
<sequence length="295" mass="32781">MYPQGSSPCNGTALANNRQGIYKKKRKRKFFQINEGATNSSIERTSATTGKLDDMNQSVQPKKRRRNKKKNTPGGGSATEAIKPVLIVKKPEDYSANWKMLKEIITQDDKKTVRDKSKFKYRKPKGKMQKTNGTKSSSNEVENQEAPIQKKEKLEIWFDNVDPILLEEHAPSQGTEKPGAMKNDKKSASKTLVKEDSFEGVTKFVAMDCEMVGVGMNGKDSILARVSIVNQHGKVLYDKFVKPTEEVVDYRTAVSGIRPKDLVDALGGSPGRPWEQRGAEGTRPYGTPITDSIGV</sequence>
<evidence type="ECO:0000313" key="5">
    <source>
        <dbReference type="EMBL" id="MPC25505.1"/>
    </source>
</evidence>
<evidence type="ECO:0000256" key="1">
    <source>
        <dbReference type="ARBA" id="ARBA00022722"/>
    </source>
</evidence>
<accession>A0A5B7DW49</accession>
<gene>
    <name evidence="5" type="primary">rexo4</name>
    <name evidence="5" type="ORF">E2C01_018622</name>
</gene>
<dbReference type="InterPro" id="IPR013520">
    <property type="entry name" value="Ribonucl_H"/>
</dbReference>
<organism evidence="5 6">
    <name type="scientific">Portunus trituberculatus</name>
    <name type="common">Swimming crab</name>
    <name type="synonym">Neptunus trituberculatus</name>
    <dbReference type="NCBI Taxonomy" id="210409"/>
    <lineage>
        <taxon>Eukaryota</taxon>
        <taxon>Metazoa</taxon>
        <taxon>Ecdysozoa</taxon>
        <taxon>Arthropoda</taxon>
        <taxon>Crustacea</taxon>
        <taxon>Multicrustacea</taxon>
        <taxon>Malacostraca</taxon>
        <taxon>Eumalacostraca</taxon>
        <taxon>Eucarida</taxon>
        <taxon>Decapoda</taxon>
        <taxon>Pleocyemata</taxon>
        <taxon>Brachyura</taxon>
        <taxon>Eubrachyura</taxon>
        <taxon>Portunoidea</taxon>
        <taxon>Portunidae</taxon>
        <taxon>Portuninae</taxon>
        <taxon>Portunus</taxon>
    </lineage>
</organism>
<dbReference type="PANTHER" id="PTHR12801">
    <property type="entry name" value="RNA EXONUCLEASE REXO1 / RECO3 FAMILY MEMBER-RELATED"/>
    <property type="match status" value="1"/>
</dbReference>